<feature type="domain" description="RING-type" evidence="7">
    <location>
        <begin position="379"/>
        <end position="418"/>
    </location>
</feature>
<evidence type="ECO:0000259" key="8">
    <source>
        <dbReference type="PROSITE" id="PS51382"/>
    </source>
</evidence>
<name>A0A2P5I293_DIAHE</name>
<dbReference type="PANTHER" id="PTHR23327:SF51">
    <property type="entry name" value="TRANSCRIPTIONAL REGULATOR OF YEAST FORM ADHERENCE 3"/>
    <property type="match status" value="1"/>
</dbReference>
<feature type="region of interest" description="Disordered" evidence="6">
    <location>
        <begin position="113"/>
        <end position="142"/>
    </location>
</feature>
<feature type="coiled-coil region" evidence="5">
    <location>
        <begin position="27"/>
        <end position="54"/>
    </location>
</feature>
<dbReference type="InterPro" id="IPR001841">
    <property type="entry name" value="Znf_RING"/>
</dbReference>
<keyword evidence="10" id="KW-1185">Reference proteome</keyword>
<dbReference type="InParanoid" id="A0A2P5I293"/>
<dbReference type="PROSITE" id="PS50089">
    <property type="entry name" value="ZF_RING_2"/>
    <property type="match status" value="1"/>
</dbReference>
<evidence type="ECO:0000256" key="4">
    <source>
        <dbReference type="PROSITE-ProRule" id="PRU00175"/>
    </source>
</evidence>
<keyword evidence="2 4" id="KW-0863">Zinc-finger</keyword>
<evidence type="ECO:0000313" key="9">
    <source>
        <dbReference type="EMBL" id="POS76633.1"/>
    </source>
</evidence>
<evidence type="ECO:0000256" key="2">
    <source>
        <dbReference type="ARBA" id="ARBA00022771"/>
    </source>
</evidence>
<keyword evidence="3" id="KW-0862">Zinc</keyword>
<dbReference type="Pfam" id="PF00097">
    <property type="entry name" value="zf-C3HC4"/>
    <property type="match status" value="1"/>
</dbReference>
<reference evidence="9" key="1">
    <citation type="submission" date="2017-09" db="EMBL/GenBank/DDBJ databases">
        <title>Polyketide synthases of a Diaporthe helianthi virulent isolate.</title>
        <authorList>
            <person name="Baroncelli R."/>
        </authorList>
    </citation>
    <scope>NUCLEOTIDE SEQUENCE [LARGE SCALE GENOMIC DNA]</scope>
    <source>
        <strain evidence="9">7/96</strain>
    </source>
</reference>
<dbReference type="SMART" id="SM00184">
    <property type="entry name" value="RING"/>
    <property type="match status" value="1"/>
</dbReference>
<evidence type="ECO:0000313" key="10">
    <source>
        <dbReference type="Proteomes" id="UP000094444"/>
    </source>
</evidence>
<dbReference type="InterPro" id="IPR017907">
    <property type="entry name" value="Znf_RING_CS"/>
</dbReference>
<dbReference type="PROSITE" id="PS51382">
    <property type="entry name" value="SPX"/>
    <property type="match status" value="1"/>
</dbReference>
<evidence type="ECO:0000256" key="1">
    <source>
        <dbReference type="ARBA" id="ARBA00022723"/>
    </source>
</evidence>
<dbReference type="CDD" id="cd23137">
    <property type="entry name" value="RING-HC_TRY3-like"/>
    <property type="match status" value="1"/>
</dbReference>
<dbReference type="PANTHER" id="PTHR23327">
    <property type="entry name" value="RING FINGER PROTEIN 127"/>
    <property type="match status" value="1"/>
</dbReference>
<keyword evidence="5" id="KW-0175">Coiled coil</keyword>
<keyword evidence="1" id="KW-0479">Metal-binding</keyword>
<accession>A0A2P5I293</accession>
<feature type="domain" description="SPX" evidence="8">
    <location>
        <begin position="1"/>
        <end position="317"/>
    </location>
</feature>
<dbReference type="Gene3D" id="3.30.40.10">
    <property type="entry name" value="Zinc/RING finger domain, C3HC4 (zinc finger)"/>
    <property type="match status" value="1"/>
</dbReference>
<protein>
    <submittedName>
        <fullName evidence="9">RING-14 protein</fullName>
    </submittedName>
</protein>
<organism evidence="9 10">
    <name type="scientific">Diaporthe helianthi</name>
    <dbReference type="NCBI Taxonomy" id="158607"/>
    <lineage>
        <taxon>Eukaryota</taxon>
        <taxon>Fungi</taxon>
        <taxon>Dikarya</taxon>
        <taxon>Ascomycota</taxon>
        <taxon>Pezizomycotina</taxon>
        <taxon>Sordariomycetes</taxon>
        <taxon>Sordariomycetidae</taxon>
        <taxon>Diaporthales</taxon>
        <taxon>Diaporthaceae</taxon>
        <taxon>Diaporthe</taxon>
    </lineage>
</organism>
<dbReference type="Pfam" id="PF03105">
    <property type="entry name" value="SPX"/>
    <property type="match status" value="1"/>
</dbReference>
<sequence length="474" mass="53683">MKFAHEFKETLEREAFPDHWLSAAIPYSQLKKCLKKVQRELQELGLDSNTLQQLRAAQTVSAEGIPVPMARYNLDHAPSQPLRPCLSVFVHLQDGQAVDAGLSPASRELLQRLSGKHPPLPPPPDHGPDAMIQDDAPHTTEGQLAGAESGLERIEIPLVFDGEFFNILQSDVDSLDILQQQEEKSMEGDITVLGHDVSAVTRPARFSKSDLNRWREIFDVYVDAQIFFSSHELDHGSRSSAKAVQNLVWFQREIQRRDLLNKFKMPSSRLAYARFLQLNATLLQNLKFQEINKTAINKILKSEWLGPAALPSPSLLVGGATGTDIDTEFDKRTSLGASVSFRAAVRSQRFLAGNVAKKMCAQLAQEVVSVVPRLDDYTCPICFSIAWYPVRLRCSHIFCVRCVIKMQRDKKKQCPLCRDEVVMEADLSNIDKNLEKFMRLYFRRETDEKQKANEIERGREIFGDEYKHSACNVM</sequence>
<dbReference type="GO" id="GO:0008270">
    <property type="term" value="F:zinc ion binding"/>
    <property type="evidence" value="ECO:0007669"/>
    <property type="project" value="UniProtKB-KW"/>
</dbReference>
<dbReference type="SUPFAM" id="SSF57850">
    <property type="entry name" value="RING/U-box"/>
    <property type="match status" value="1"/>
</dbReference>
<evidence type="ECO:0000256" key="6">
    <source>
        <dbReference type="SAM" id="MobiDB-lite"/>
    </source>
</evidence>
<proteinExistence type="predicted"/>
<dbReference type="EMBL" id="MAVT02000348">
    <property type="protein sequence ID" value="POS76633.1"/>
    <property type="molecule type" value="Genomic_DNA"/>
</dbReference>
<dbReference type="STRING" id="158607.A0A2P5I293"/>
<comment type="caution">
    <text evidence="9">The sequence shown here is derived from an EMBL/GenBank/DDBJ whole genome shotgun (WGS) entry which is preliminary data.</text>
</comment>
<dbReference type="InterPro" id="IPR018957">
    <property type="entry name" value="Znf_C3HC4_RING-type"/>
</dbReference>
<dbReference type="InterPro" id="IPR013083">
    <property type="entry name" value="Znf_RING/FYVE/PHD"/>
</dbReference>
<dbReference type="PROSITE" id="PS00518">
    <property type="entry name" value="ZF_RING_1"/>
    <property type="match status" value="1"/>
</dbReference>
<evidence type="ECO:0000259" key="7">
    <source>
        <dbReference type="PROSITE" id="PS50089"/>
    </source>
</evidence>
<dbReference type="InterPro" id="IPR004331">
    <property type="entry name" value="SPX_dom"/>
</dbReference>
<gene>
    <name evidence="9" type="ORF">DHEL01_v204970</name>
</gene>
<evidence type="ECO:0000256" key="3">
    <source>
        <dbReference type="ARBA" id="ARBA00022833"/>
    </source>
</evidence>
<evidence type="ECO:0000256" key="5">
    <source>
        <dbReference type="SAM" id="Coils"/>
    </source>
</evidence>
<dbReference type="AlphaFoldDB" id="A0A2P5I293"/>
<dbReference type="OrthoDB" id="5588846at2759"/>
<dbReference type="Proteomes" id="UP000094444">
    <property type="component" value="Unassembled WGS sequence"/>
</dbReference>